<evidence type="ECO:0000259" key="1">
    <source>
        <dbReference type="Pfam" id="PF06114"/>
    </source>
</evidence>
<dbReference type="Pfam" id="PF06114">
    <property type="entry name" value="Peptidase_M78"/>
    <property type="match status" value="1"/>
</dbReference>
<dbReference type="EMBL" id="VSSQ01000682">
    <property type="protein sequence ID" value="MPL99688.1"/>
    <property type="molecule type" value="Genomic_DNA"/>
</dbReference>
<organism evidence="2">
    <name type="scientific">bioreactor metagenome</name>
    <dbReference type="NCBI Taxonomy" id="1076179"/>
    <lineage>
        <taxon>unclassified sequences</taxon>
        <taxon>metagenomes</taxon>
        <taxon>ecological metagenomes</taxon>
    </lineage>
</organism>
<dbReference type="InterPro" id="IPR010359">
    <property type="entry name" value="IrrE_HExxH"/>
</dbReference>
<protein>
    <recommendedName>
        <fullName evidence="1">IrrE N-terminal-like domain-containing protein</fullName>
    </recommendedName>
</protein>
<comment type="caution">
    <text evidence="2">The sequence shown here is derived from an EMBL/GenBank/DDBJ whole genome shotgun (WGS) entry which is preliminary data.</text>
</comment>
<dbReference type="Gene3D" id="1.10.10.2910">
    <property type="match status" value="1"/>
</dbReference>
<evidence type="ECO:0000313" key="2">
    <source>
        <dbReference type="EMBL" id="MPL99688.1"/>
    </source>
</evidence>
<gene>
    <name evidence="2" type="ORF">SDC9_45908</name>
</gene>
<feature type="domain" description="IrrE N-terminal-like" evidence="1">
    <location>
        <begin position="64"/>
        <end position="143"/>
    </location>
</feature>
<accession>A0A644W7Y8</accession>
<name>A0A644W7Y8_9ZZZZ</name>
<proteinExistence type="predicted"/>
<sequence length="165" mass="19016">MRLYPDYQKPIQEALIVLEDSGIGRFPVDLSVIQQQYRKLFEIRSYGSLMRKSKISREECCELLGSEDGASVSDGCGRYILYYNENMTKRRTRFTIAHEFGHIFLGHHDEYGEPILKRGGVGKALYERLEKEANCFARNLLCPAYHTDMLLEAHGIRRVVGEHKG</sequence>
<reference evidence="2" key="1">
    <citation type="submission" date="2019-08" db="EMBL/GenBank/DDBJ databases">
        <authorList>
            <person name="Kucharzyk K."/>
            <person name="Murdoch R.W."/>
            <person name="Higgins S."/>
            <person name="Loffler F."/>
        </authorList>
    </citation>
    <scope>NUCLEOTIDE SEQUENCE</scope>
</reference>
<dbReference type="AlphaFoldDB" id="A0A644W7Y8"/>